<dbReference type="eggNOG" id="COG3610">
    <property type="taxonomic scope" value="Bacteria"/>
</dbReference>
<dbReference type="InterPro" id="IPR050539">
    <property type="entry name" value="ThrE_Dicarb/AminoAcid_Exp"/>
</dbReference>
<evidence type="ECO:0000256" key="6">
    <source>
        <dbReference type="ARBA" id="ARBA00034125"/>
    </source>
</evidence>
<dbReference type="GO" id="GO:0015744">
    <property type="term" value="P:succinate transport"/>
    <property type="evidence" value="ECO:0007669"/>
    <property type="project" value="TreeGrafter"/>
</dbReference>
<dbReference type="PANTHER" id="PTHR34390">
    <property type="entry name" value="UPF0442 PROTEIN YJJB-RELATED"/>
    <property type="match status" value="1"/>
</dbReference>
<evidence type="ECO:0000313" key="11">
    <source>
        <dbReference type="Proteomes" id="UP000005388"/>
    </source>
</evidence>
<feature type="domain" description="Threonine/Serine exporter ThrE" evidence="9">
    <location>
        <begin position="283"/>
        <end position="406"/>
    </location>
</feature>
<name>G5KFM1_9STRE</name>
<comment type="similarity">
    <text evidence="6">Belongs to the ThrE exporter (TC 2.A.79) family.</text>
</comment>
<evidence type="ECO:0000259" key="9">
    <source>
        <dbReference type="Pfam" id="PF12821"/>
    </source>
</evidence>
<evidence type="ECO:0000256" key="7">
    <source>
        <dbReference type="SAM" id="Phobius"/>
    </source>
</evidence>
<dbReference type="Proteomes" id="UP000005388">
    <property type="component" value="Unassembled WGS sequence"/>
</dbReference>
<dbReference type="InterPro" id="IPR024528">
    <property type="entry name" value="ThrE_2"/>
</dbReference>
<gene>
    <name evidence="10" type="ORF">STRUR_1028</name>
</gene>
<feature type="transmembrane region" description="Helical" evidence="7">
    <location>
        <begin position="202"/>
        <end position="221"/>
    </location>
</feature>
<dbReference type="RefSeq" id="WP_006739544.1">
    <property type="nucleotide sequence ID" value="NZ_AEUZ02000001.1"/>
</dbReference>
<dbReference type="STRING" id="764291.STRUR_1028"/>
<protein>
    <submittedName>
        <fullName evidence="10">Membrane protein</fullName>
    </submittedName>
</protein>
<reference evidence="10 11" key="1">
    <citation type="journal article" date="2014" name="Int. J. Syst. Evol. Microbiol.">
        <title>Phylogenomics and the dynamic genome evolution of the genus Streptococcus.</title>
        <authorList>
            <consortium name="The Broad Institute Genome Sequencing Platform"/>
            <person name="Richards V.P."/>
            <person name="Palmer S.R."/>
            <person name="Pavinski Bitar P.D."/>
            <person name="Qin X."/>
            <person name="Weinstock G.M."/>
            <person name="Highlander S.K."/>
            <person name="Town C.D."/>
            <person name="Burne R.A."/>
            <person name="Stanhope M.J."/>
        </authorList>
    </citation>
    <scope>NUCLEOTIDE SEQUENCE [LARGE SCALE GENOMIC DNA]</scope>
    <source>
        <strain evidence="10 11">2285-97</strain>
    </source>
</reference>
<dbReference type="Pfam" id="PF12821">
    <property type="entry name" value="ThrE_2"/>
    <property type="match status" value="1"/>
</dbReference>
<feature type="transmembrane region" description="Helical" evidence="7">
    <location>
        <begin position="302"/>
        <end position="319"/>
    </location>
</feature>
<dbReference type="AlphaFoldDB" id="G5KFM1"/>
<dbReference type="eggNOG" id="COG2966">
    <property type="taxonomic scope" value="Bacteria"/>
</dbReference>
<evidence type="ECO:0000256" key="2">
    <source>
        <dbReference type="ARBA" id="ARBA00022475"/>
    </source>
</evidence>
<feature type="domain" description="Threonine/serine exporter-like N-terminal" evidence="8">
    <location>
        <begin position="16"/>
        <end position="256"/>
    </location>
</feature>
<evidence type="ECO:0000256" key="1">
    <source>
        <dbReference type="ARBA" id="ARBA00004651"/>
    </source>
</evidence>
<keyword evidence="4 7" id="KW-1133">Transmembrane helix</keyword>
<keyword evidence="5 7" id="KW-0472">Membrane</keyword>
<feature type="transmembrane region" description="Helical" evidence="7">
    <location>
        <begin position="353"/>
        <end position="375"/>
    </location>
</feature>
<comment type="subcellular location">
    <subcellularLocation>
        <location evidence="1">Cell membrane</location>
        <topology evidence="1">Multi-pass membrane protein</topology>
    </subcellularLocation>
</comment>
<dbReference type="InterPro" id="IPR010619">
    <property type="entry name" value="ThrE-like_N"/>
</dbReference>
<accession>G5KFM1</accession>
<feature type="transmembrane region" description="Helical" evidence="7">
    <location>
        <begin position="387"/>
        <end position="408"/>
    </location>
</feature>
<feature type="transmembrane region" description="Helical" evidence="7">
    <location>
        <begin position="233"/>
        <end position="257"/>
    </location>
</feature>
<sequence>MVKPIKTQSNFIEAIDVILSSGKILLESGSEIYRVEETMAHMASSLNLKDFEAYVVNRGIIASGYNQLGQKEAKVLNVGEPVFHLGKLEAVNQLSRQIVSEKITSIPLIKQKLDSINHMKDYSTFASLLSYFIGASSFSLALSSSFEDSLFAGLAGLLIGILFHYIRDKIHTEYLLTILGSSIATFIVNILYIFGIGEHRSLIILGALMVLIPGGLFVNAIREFSQNNFTTGISLIMSAILICISISVGVVVTIELIPSADQMTTTFTNHTNNFWTYLWRASMAGVGTIAFSLLYHVPKRYFIDLGMLGALSWLIYLFVSSNSKWNALAVFLSSLFVLLVSRSLSKKRQCPMTLFISTSMFPLIPGLSLYRAVYFMITGSEALAIDYFRACFVTAFTIAISISIVQQLPRKLFNVKRKKQKVT</sequence>
<feature type="transmembrane region" description="Helical" evidence="7">
    <location>
        <begin position="325"/>
        <end position="341"/>
    </location>
</feature>
<comment type="caution">
    <text evidence="10">The sequence shown here is derived from an EMBL/GenBank/DDBJ whole genome shotgun (WGS) entry which is preliminary data.</text>
</comment>
<proteinExistence type="inferred from homology"/>
<keyword evidence="11" id="KW-1185">Reference proteome</keyword>
<keyword evidence="2" id="KW-1003">Cell membrane</keyword>
<evidence type="ECO:0000259" key="8">
    <source>
        <dbReference type="Pfam" id="PF06738"/>
    </source>
</evidence>
<keyword evidence="3 7" id="KW-0812">Transmembrane</keyword>
<evidence type="ECO:0000313" key="10">
    <source>
        <dbReference type="EMBL" id="EHJ56801.1"/>
    </source>
</evidence>
<dbReference type="GO" id="GO:0005886">
    <property type="term" value="C:plasma membrane"/>
    <property type="evidence" value="ECO:0007669"/>
    <property type="project" value="UniProtKB-SubCell"/>
</dbReference>
<evidence type="ECO:0000256" key="5">
    <source>
        <dbReference type="ARBA" id="ARBA00023136"/>
    </source>
</evidence>
<feature type="transmembrane region" description="Helical" evidence="7">
    <location>
        <begin position="277"/>
        <end position="295"/>
    </location>
</feature>
<evidence type="ECO:0000256" key="4">
    <source>
        <dbReference type="ARBA" id="ARBA00022989"/>
    </source>
</evidence>
<dbReference type="PANTHER" id="PTHR34390:SF2">
    <property type="entry name" value="SUCCINATE TRANSPORTER SUBUNIT YJJP-RELATED"/>
    <property type="match status" value="1"/>
</dbReference>
<dbReference type="EMBL" id="AEUZ02000001">
    <property type="protein sequence ID" value="EHJ56801.1"/>
    <property type="molecule type" value="Genomic_DNA"/>
</dbReference>
<organism evidence="10 11">
    <name type="scientific">Streptococcus urinalis 2285-97</name>
    <dbReference type="NCBI Taxonomy" id="764291"/>
    <lineage>
        <taxon>Bacteria</taxon>
        <taxon>Bacillati</taxon>
        <taxon>Bacillota</taxon>
        <taxon>Bacilli</taxon>
        <taxon>Lactobacillales</taxon>
        <taxon>Streptococcaceae</taxon>
        <taxon>Streptococcus</taxon>
    </lineage>
</organism>
<dbReference type="Pfam" id="PF06738">
    <property type="entry name" value="ThrE"/>
    <property type="match status" value="1"/>
</dbReference>
<feature type="transmembrane region" description="Helical" evidence="7">
    <location>
        <begin position="122"/>
        <end position="143"/>
    </location>
</feature>
<feature type="transmembrane region" description="Helical" evidence="7">
    <location>
        <begin position="149"/>
        <end position="167"/>
    </location>
</feature>
<evidence type="ECO:0000256" key="3">
    <source>
        <dbReference type="ARBA" id="ARBA00022692"/>
    </source>
</evidence>
<feature type="transmembrane region" description="Helical" evidence="7">
    <location>
        <begin position="174"/>
        <end position="196"/>
    </location>
</feature>
<dbReference type="GO" id="GO:0022857">
    <property type="term" value="F:transmembrane transporter activity"/>
    <property type="evidence" value="ECO:0007669"/>
    <property type="project" value="InterPro"/>
</dbReference>